<gene>
    <name evidence="2" type="ORF">SIL87_12400</name>
</gene>
<dbReference type="RefSeq" id="WP_319614472.1">
    <property type="nucleotide sequence ID" value="NZ_JAWXYB010000018.1"/>
</dbReference>
<feature type="transmembrane region" description="Helical" evidence="1">
    <location>
        <begin position="46"/>
        <end position="69"/>
    </location>
</feature>
<evidence type="ECO:0000256" key="1">
    <source>
        <dbReference type="SAM" id="Phobius"/>
    </source>
</evidence>
<protein>
    <recommendedName>
        <fullName evidence="4">DUF4133 domain-containing protein</fullName>
    </recommendedName>
</protein>
<name>A0AAW9DSA8_ACIAO</name>
<accession>A0AAW9DSA8</accession>
<sequence>MKTTSGPIIDMTPSGEFAREPIAGPTLGVIFARVVAFAILLGFAAIAFWLAIFTIPLLIIAGLGGYAYLRFKMRRHGVHFRPIVVSNFRR</sequence>
<keyword evidence="3" id="KW-1185">Reference proteome</keyword>
<dbReference type="AlphaFoldDB" id="A0AAW9DSA8"/>
<dbReference type="Proteomes" id="UP001279553">
    <property type="component" value="Unassembled WGS sequence"/>
</dbReference>
<evidence type="ECO:0008006" key="4">
    <source>
        <dbReference type="Google" id="ProtNLM"/>
    </source>
</evidence>
<reference evidence="2 3" key="1">
    <citation type="submission" date="2023-11" db="EMBL/GenBank/DDBJ databases">
        <title>MicrobeMod: A computational toolkit for identifying prokaryotic methylation and restriction-modification with nanopore sequencing.</title>
        <authorList>
            <person name="Crits-Christoph A."/>
            <person name="Kang S.C."/>
            <person name="Lee H."/>
            <person name="Ostrov N."/>
        </authorList>
    </citation>
    <scope>NUCLEOTIDE SEQUENCE [LARGE SCALE GENOMIC DNA]</scope>
    <source>
        <strain evidence="2 3">DSMZ 700</strain>
    </source>
</reference>
<keyword evidence="1" id="KW-0812">Transmembrane</keyword>
<comment type="caution">
    <text evidence="2">The sequence shown here is derived from an EMBL/GenBank/DDBJ whole genome shotgun (WGS) entry which is preliminary data.</text>
</comment>
<evidence type="ECO:0000313" key="2">
    <source>
        <dbReference type="EMBL" id="MDX5931568.1"/>
    </source>
</evidence>
<dbReference type="EMBL" id="JAWXYB010000018">
    <property type="protein sequence ID" value="MDX5931568.1"/>
    <property type="molecule type" value="Genomic_DNA"/>
</dbReference>
<keyword evidence="1" id="KW-0472">Membrane</keyword>
<organism evidence="2 3">
    <name type="scientific">Acidiphilium acidophilum</name>
    <name type="common">Thiobacillus acidophilus</name>
    <dbReference type="NCBI Taxonomy" id="76588"/>
    <lineage>
        <taxon>Bacteria</taxon>
        <taxon>Pseudomonadati</taxon>
        <taxon>Pseudomonadota</taxon>
        <taxon>Alphaproteobacteria</taxon>
        <taxon>Acetobacterales</taxon>
        <taxon>Acidocellaceae</taxon>
        <taxon>Acidiphilium</taxon>
    </lineage>
</organism>
<keyword evidence="1" id="KW-1133">Transmembrane helix</keyword>
<evidence type="ECO:0000313" key="3">
    <source>
        <dbReference type="Proteomes" id="UP001279553"/>
    </source>
</evidence>
<feature type="transmembrane region" description="Helical" evidence="1">
    <location>
        <begin position="21"/>
        <end position="40"/>
    </location>
</feature>
<proteinExistence type="predicted"/>